<dbReference type="AlphaFoldDB" id="A0A5P5X5N6"/>
<keyword evidence="2" id="KW-1003">Cell membrane</keyword>
<feature type="transmembrane region" description="Helical" evidence="6">
    <location>
        <begin position="174"/>
        <end position="196"/>
    </location>
</feature>
<evidence type="ECO:0000256" key="6">
    <source>
        <dbReference type="SAM" id="Phobius"/>
    </source>
</evidence>
<organism evidence="7">
    <name type="scientific">Vibrio parahaemolyticus</name>
    <dbReference type="NCBI Taxonomy" id="670"/>
    <lineage>
        <taxon>Bacteria</taxon>
        <taxon>Pseudomonadati</taxon>
        <taxon>Pseudomonadota</taxon>
        <taxon>Gammaproteobacteria</taxon>
        <taxon>Vibrionales</taxon>
        <taxon>Vibrionaceae</taxon>
        <taxon>Vibrio</taxon>
    </lineage>
</organism>
<proteinExistence type="predicted"/>
<dbReference type="GO" id="GO:0005886">
    <property type="term" value="C:plasma membrane"/>
    <property type="evidence" value="ECO:0007669"/>
    <property type="project" value="UniProtKB-SubCell"/>
</dbReference>
<dbReference type="EMBL" id="MK473650">
    <property type="protein sequence ID" value="QFF90525.1"/>
    <property type="molecule type" value="Genomic_DNA"/>
</dbReference>
<gene>
    <name evidence="7" type="primary">wzx</name>
</gene>
<keyword evidence="4 6" id="KW-1133">Transmembrane helix</keyword>
<keyword evidence="5 6" id="KW-0472">Membrane</keyword>
<evidence type="ECO:0000256" key="1">
    <source>
        <dbReference type="ARBA" id="ARBA00004651"/>
    </source>
</evidence>
<comment type="subcellular location">
    <subcellularLocation>
        <location evidence="1">Cell membrane</location>
        <topology evidence="1">Multi-pass membrane protein</topology>
    </subcellularLocation>
</comment>
<feature type="transmembrane region" description="Helical" evidence="6">
    <location>
        <begin position="150"/>
        <end position="168"/>
    </location>
</feature>
<dbReference type="PANTHER" id="PTHR30250:SF11">
    <property type="entry name" value="O-ANTIGEN TRANSPORTER-RELATED"/>
    <property type="match status" value="1"/>
</dbReference>
<evidence type="ECO:0000256" key="2">
    <source>
        <dbReference type="ARBA" id="ARBA00022475"/>
    </source>
</evidence>
<protein>
    <submittedName>
        <fullName evidence="7">Polysaccharide biosynthesis protein</fullName>
    </submittedName>
</protein>
<feature type="transmembrane region" description="Helical" evidence="6">
    <location>
        <begin position="289"/>
        <end position="312"/>
    </location>
</feature>
<evidence type="ECO:0000256" key="4">
    <source>
        <dbReference type="ARBA" id="ARBA00022989"/>
    </source>
</evidence>
<evidence type="ECO:0000256" key="3">
    <source>
        <dbReference type="ARBA" id="ARBA00022692"/>
    </source>
</evidence>
<feature type="transmembrane region" description="Helical" evidence="6">
    <location>
        <begin position="217"/>
        <end position="238"/>
    </location>
</feature>
<dbReference type="InterPro" id="IPR050833">
    <property type="entry name" value="Poly_Biosynth_Transport"/>
</dbReference>
<feature type="transmembrane region" description="Helical" evidence="6">
    <location>
        <begin position="324"/>
        <end position="346"/>
    </location>
</feature>
<accession>A0A5P5X5N6</accession>
<feature type="transmembrane region" description="Helical" evidence="6">
    <location>
        <begin position="244"/>
        <end position="269"/>
    </location>
</feature>
<evidence type="ECO:0000256" key="5">
    <source>
        <dbReference type="ARBA" id="ARBA00023136"/>
    </source>
</evidence>
<keyword evidence="3 6" id="KW-0812">Transmembrane</keyword>
<feature type="transmembrane region" description="Helical" evidence="6">
    <location>
        <begin position="379"/>
        <end position="401"/>
    </location>
</feature>
<feature type="transmembrane region" description="Helical" evidence="6">
    <location>
        <begin position="85"/>
        <end position="110"/>
    </location>
</feature>
<feature type="transmembrane region" description="Helical" evidence="6">
    <location>
        <begin position="353"/>
        <end position="373"/>
    </location>
</feature>
<feature type="transmembrane region" description="Helical" evidence="6">
    <location>
        <begin position="21"/>
        <end position="44"/>
    </location>
</feature>
<feature type="transmembrane region" description="Helical" evidence="6">
    <location>
        <begin position="50"/>
        <end position="73"/>
    </location>
</feature>
<reference evidence="7" key="1">
    <citation type="journal article" date="2019" name="Int. J. Food Microbiol.">
        <title>Developing a novel molecular serotyping system based on capsular polysaccharide synthesis gene clusters of Vibrio parahaemolyticus.</title>
        <authorList>
            <person name="Pang Y."/>
            <person name="Guo X."/>
            <person name="Tian X."/>
            <person name="Liu F."/>
            <person name="Wang L."/>
            <person name="Wu J."/>
            <person name="Zhang S."/>
            <person name="Li S."/>
            <person name="Liu B."/>
        </authorList>
    </citation>
    <scope>NUCLEOTIDE SEQUENCE</scope>
    <source>
        <strain evidence="7">G3555</strain>
    </source>
</reference>
<dbReference type="PANTHER" id="PTHR30250">
    <property type="entry name" value="PST FAMILY PREDICTED COLANIC ACID TRANSPORTER"/>
    <property type="match status" value="1"/>
</dbReference>
<evidence type="ECO:0000313" key="7">
    <source>
        <dbReference type="EMBL" id="QFF90525.1"/>
    </source>
</evidence>
<feature type="transmembrane region" description="Helical" evidence="6">
    <location>
        <begin position="116"/>
        <end position="138"/>
    </location>
</feature>
<sequence length="423" mass="48004">MHILSIAMKSIKSLFLGITKILFGSGLSQLLNFLLVVIVTRAYGDSDLASLVKVIALSSFVILFFEGGCNYLVVSRSEKALKDILIIRLLFLILVSFLYVLVFGLIQGYLKISFEIYIFCYFFSLLSSFSNFIAYYYQGRGDINRYTFSFFGRNSMHFFVAILIFWLFQPENIVFWWLLIGSIVNVLIIFLSLKHIDREVLTIRLDEGLFSTLNLSFYYLMSSLLVMIIIRAEAILLGNNDAQLAIYFQAKTLALVISLVSSSFSNYYLSNFSVAIQKGWGSFRNQVILTYLITIPFLLALFYFSDLIFGFLYGGNNVFELREIFSVIGFGFSLGIITNSLSVILIKAEVSKINFYLNLFQTLLVVAVGYILVDLGLGALGLSIAIMSAHIAGFFIIFIYTEKKHDLLIEKIMDKVKAYPFKS</sequence>
<name>A0A5P5X5N6_VIBPH</name>